<evidence type="ECO:0000313" key="2">
    <source>
        <dbReference type="Proteomes" id="UP001489004"/>
    </source>
</evidence>
<dbReference type="EMBL" id="JALJOR010000005">
    <property type="protein sequence ID" value="KAK9817081.1"/>
    <property type="molecule type" value="Genomic_DNA"/>
</dbReference>
<evidence type="ECO:0008006" key="3">
    <source>
        <dbReference type="Google" id="ProtNLM"/>
    </source>
</evidence>
<proteinExistence type="predicted"/>
<accession>A0AAW1Q7Y2</accession>
<organism evidence="1 2">
    <name type="scientific">[Myrmecia] bisecta</name>
    <dbReference type="NCBI Taxonomy" id="41462"/>
    <lineage>
        <taxon>Eukaryota</taxon>
        <taxon>Viridiplantae</taxon>
        <taxon>Chlorophyta</taxon>
        <taxon>core chlorophytes</taxon>
        <taxon>Trebouxiophyceae</taxon>
        <taxon>Trebouxiales</taxon>
        <taxon>Trebouxiaceae</taxon>
        <taxon>Myrmecia</taxon>
    </lineage>
</organism>
<comment type="caution">
    <text evidence="1">The sequence shown here is derived from an EMBL/GenBank/DDBJ whole genome shotgun (WGS) entry which is preliminary data.</text>
</comment>
<name>A0AAW1Q7Y2_9CHLO</name>
<protein>
    <recommendedName>
        <fullName evidence="3">MHC class I antigen</fullName>
    </recommendedName>
</protein>
<gene>
    <name evidence="1" type="ORF">WJX72_009238</name>
</gene>
<dbReference type="AlphaFoldDB" id="A0AAW1Q7Y2"/>
<reference evidence="1 2" key="1">
    <citation type="journal article" date="2024" name="Nat. Commun.">
        <title>Phylogenomics reveals the evolutionary origins of lichenization in chlorophyte algae.</title>
        <authorList>
            <person name="Puginier C."/>
            <person name="Libourel C."/>
            <person name="Otte J."/>
            <person name="Skaloud P."/>
            <person name="Haon M."/>
            <person name="Grisel S."/>
            <person name="Petersen M."/>
            <person name="Berrin J.G."/>
            <person name="Delaux P.M."/>
            <person name="Dal Grande F."/>
            <person name="Keller J."/>
        </authorList>
    </citation>
    <scope>NUCLEOTIDE SEQUENCE [LARGE SCALE GENOMIC DNA]</scope>
    <source>
        <strain evidence="1 2">SAG 2043</strain>
    </source>
</reference>
<dbReference type="Proteomes" id="UP001489004">
    <property type="component" value="Unassembled WGS sequence"/>
</dbReference>
<keyword evidence="2" id="KW-1185">Reference proteome</keyword>
<evidence type="ECO:0000313" key="1">
    <source>
        <dbReference type="EMBL" id="KAK9817081.1"/>
    </source>
</evidence>
<sequence>MTVFRTPDGKLTQFDFGPGGGRDIHVSGSELLSEDRPWGVRPRKCVPGEIREHQLASLPATHMYLGRTKLSLQDIRSYNDLQQQHYELHRNDCRHYVNNLVRG</sequence>